<dbReference type="Proteomes" id="UP000503447">
    <property type="component" value="Chromosome"/>
</dbReference>
<dbReference type="AlphaFoldDB" id="A0A6M5Z0W7"/>
<evidence type="ECO:0000256" key="6">
    <source>
        <dbReference type="ARBA" id="ARBA00022840"/>
    </source>
</evidence>
<dbReference type="GO" id="GO:0005524">
    <property type="term" value="F:ATP binding"/>
    <property type="evidence" value="ECO:0007669"/>
    <property type="project" value="UniProtKB-KW"/>
</dbReference>
<dbReference type="CDD" id="cd03216">
    <property type="entry name" value="ABC_Carb_Monos_I"/>
    <property type="match status" value="1"/>
</dbReference>
<evidence type="ECO:0000313" key="10">
    <source>
        <dbReference type="EMBL" id="QJW98852.1"/>
    </source>
</evidence>
<evidence type="ECO:0000256" key="7">
    <source>
        <dbReference type="ARBA" id="ARBA00022967"/>
    </source>
</evidence>
<accession>A0A6M5Z0W7</accession>
<dbReference type="InterPro" id="IPR017871">
    <property type="entry name" value="ABC_transporter-like_CS"/>
</dbReference>
<keyword evidence="5" id="KW-0547">Nucleotide-binding</keyword>
<dbReference type="EMBL" id="CP053452">
    <property type="protein sequence ID" value="QJW98852.1"/>
    <property type="molecule type" value="Genomic_DNA"/>
</dbReference>
<dbReference type="RefSeq" id="WP_171473932.1">
    <property type="nucleotide sequence ID" value="NZ_CP053452.2"/>
</dbReference>
<sequence>MTAPRLRMTGVRKSYGPTAALRGVDLELRPGEVHALVGENGAGKSTLMKVLSGAEEPGAGTMDLDGAAYRPTGPQTARERGVAMIYQELAVCPDLTVAGNVLLGLEATRFGFLRKAVDRERVAAALAQLGHPEISPDAPVSALAPAARQVVEIARALVSDVKVLVLDEPTSALTQEDAARLFALVKRLKGQGVTVVYISHFLEEIEAVADRFTVLRDGQAVGGGRVGEVSRDRIVELMVGRTGTEHYPRVPHAIGTPVLELADLRGEELPDGVGLVLRRGEILGIAGIVGSGRTELLRAVYGLDPVRAGRVTVGAHSGARFTPAERIAQGVGMVSEDRKTEGLALDLSIADNLTLSRLDATAGFLARARLRTAVGDLLRRFGVRYRDAGQAVGELSGGNQQKVALARLFHQRADVLLLDEPTKGVDVGSKADIYRQIGAAAAEGKAVLVVSSYLPELFGVCDTLAVMCRGKLTAPRPVTEWTPEAVIAAATGA</sequence>
<proteinExistence type="predicted"/>
<dbReference type="InterPro" id="IPR003593">
    <property type="entry name" value="AAA+_ATPase"/>
</dbReference>
<dbReference type="InterPro" id="IPR027417">
    <property type="entry name" value="P-loop_NTPase"/>
</dbReference>
<keyword evidence="3" id="KW-0762">Sugar transport</keyword>
<evidence type="ECO:0000313" key="11">
    <source>
        <dbReference type="Proteomes" id="UP000503447"/>
    </source>
</evidence>
<dbReference type="Pfam" id="PF00005">
    <property type="entry name" value="ABC_tran"/>
    <property type="match status" value="2"/>
</dbReference>
<evidence type="ECO:0000256" key="2">
    <source>
        <dbReference type="ARBA" id="ARBA00022475"/>
    </source>
</evidence>
<dbReference type="PROSITE" id="PS50893">
    <property type="entry name" value="ABC_TRANSPORTER_2"/>
    <property type="match status" value="2"/>
</dbReference>
<dbReference type="CDD" id="cd03215">
    <property type="entry name" value="ABC_Carb_Monos_II"/>
    <property type="match status" value="1"/>
</dbReference>
<keyword evidence="7" id="KW-1278">Translocase</keyword>
<evidence type="ECO:0000256" key="1">
    <source>
        <dbReference type="ARBA" id="ARBA00022448"/>
    </source>
</evidence>
<feature type="domain" description="ABC transporter" evidence="9">
    <location>
        <begin position="254"/>
        <end position="491"/>
    </location>
</feature>
<keyword evidence="4" id="KW-0677">Repeat</keyword>
<dbReference type="SUPFAM" id="SSF52540">
    <property type="entry name" value="P-loop containing nucleoside triphosphate hydrolases"/>
    <property type="match status" value="2"/>
</dbReference>
<keyword evidence="2" id="KW-1003">Cell membrane</keyword>
<dbReference type="PANTHER" id="PTHR43790:SF3">
    <property type="entry name" value="D-ALLOSE IMPORT ATP-BINDING PROTEIN ALSA-RELATED"/>
    <property type="match status" value="1"/>
</dbReference>
<evidence type="ECO:0000259" key="9">
    <source>
        <dbReference type="PROSITE" id="PS50893"/>
    </source>
</evidence>
<dbReference type="SMART" id="SM00382">
    <property type="entry name" value="AAA"/>
    <property type="match status" value="2"/>
</dbReference>
<keyword evidence="1" id="KW-0813">Transport</keyword>
<feature type="domain" description="ABC transporter" evidence="9">
    <location>
        <begin position="6"/>
        <end position="242"/>
    </location>
</feature>
<dbReference type="InterPro" id="IPR050107">
    <property type="entry name" value="ABC_carbohydrate_import_ATPase"/>
</dbReference>
<keyword evidence="8" id="KW-0472">Membrane</keyword>
<dbReference type="PROSITE" id="PS00211">
    <property type="entry name" value="ABC_TRANSPORTER_1"/>
    <property type="match status" value="1"/>
</dbReference>
<organism evidence="10 11">
    <name type="scientific">Frigoriglobus tundricola</name>
    <dbReference type="NCBI Taxonomy" id="2774151"/>
    <lineage>
        <taxon>Bacteria</taxon>
        <taxon>Pseudomonadati</taxon>
        <taxon>Planctomycetota</taxon>
        <taxon>Planctomycetia</taxon>
        <taxon>Gemmatales</taxon>
        <taxon>Gemmataceae</taxon>
        <taxon>Frigoriglobus</taxon>
    </lineage>
</organism>
<evidence type="ECO:0000256" key="5">
    <source>
        <dbReference type="ARBA" id="ARBA00022741"/>
    </source>
</evidence>
<dbReference type="InterPro" id="IPR003439">
    <property type="entry name" value="ABC_transporter-like_ATP-bd"/>
</dbReference>
<evidence type="ECO:0000256" key="4">
    <source>
        <dbReference type="ARBA" id="ARBA00022737"/>
    </source>
</evidence>
<gene>
    <name evidence="10" type="ORF">FTUN_6447</name>
</gene>
<protein>
    <submittedName>
        <fullName evidence="10">Ribose import ATP-binding protein RbsA</fullName>
    </submittedName>
</protein>
<name>A0A6M5Z0W7_9BACT</name>
<evidence type="ECO:0000256" key="3">
    <source>
        <dbReference type="ARBA" id="ARBA00022597"/>
    </source>
</evidence>
<dbReference type="KEGG" id="ftj:FTUN_6447"/>
<evidence type="ECO:0000256" key="8">
    <source>
        <dbReference type="ARBA" id="ARBA00023136"/>
    </source>
</evidence>
<keyword evidence="6 10" id="KW-0067">ATP-binding</keyword>
<dbReference type="GO" id="GO:0016887">
    <property type="term" value="F:ATP hydrolysis activity"/>
    <property type="evidence" value="ECO:0007669"/>
    <property type="project" value="InterPro"/>
</dbReference>
<dbReference type="PANTHER" id="PTHR43790">
    <property type="entry name" value="CARBOHYDRATE TRANSPORT ATP-BINDING PROTEIN MG119-RELATED"/>
    <property type="match status" value="1"/>
</dbReference>
<dbReference type="Gene3D" id="3.40.50.300">
    <property type="entry name" value="P-loop containing nucleotide triphosphate hydrolases"/>
    <property type="match status" value="2"/>
</dbReference>
<reference evidence="11" key="1">
    <citation type="submission" date="2020-05" db="EMBL/GenBank/DDBJ databases">
        <title>Frigoriglobus tundricola gen. nov., sp. nov., a psychrotolerant cellulolytic planctomycete of the family Gemmataceae with two divergent copies of 16S rRNA gene.</title>
        <authorList>
            <person name="Kulichevskaya I.S."/>
            <person name="Ivanova A.A."/>
            <person name="Naumoff D.G."/>
            <person name="Beletsky A.V."/>
            <person name="Rijpstra W.I.C."/>
            <person name="Sinninghe Damste J.S."/>
            <person name="Mardanov A.V."/>
            <person name="Ravin N.V."/>
            <person name="Dedysh S.N."/>
        </authorList>
    </citation>
    <scope>NUCLEOTIDE SEQUENCE [LARGE SCALE GENOMIC DNA]</scope>
    <source>
        <strain evidence="11">PL17</strain>
    </source>
</reference>
<keyword evidence="11" id="KW-1185">Reference proteome</keyword>